<dbReference type="InterPro" id="IPR045247">
    <property type="entry name" value="Oye-like"/>
</dbReference>
<evidence type="ECO:0000313" key="4">
    <source>
        <dbReference type="Proteomes" id="UP001362999"/>
    </source>
</evidence>
<comment type="caution">
    <text evidence="3">The sequence shown here is derived from an EMBL/GenBank/DDBJ whole genome shotgun (WGS) entry which is preliminary data.</text>
</comment>
<feature type="region of interest" description="Disordered" evidence="1">
    <location>
        <begin position="204"/>
        <end position="237"/>
    </location>
</feature>
<dbReference type="PANTHER" id="PTHR22893">
    <property type="entry name" value="NADH OXIDOREDUCTASE-RELATED"/>
    <property type="match status" value="1"/>
</dbReference>
<feature type="domain" description="NADH:flavin oxidoreductase/NADH oxidase N-terminal" evidence="2">
    <location>
        <begin position="91"/>
        <end position="172"/>
    </location>
</feature>
<organism evidence="3 4">
    <name type="scientific">Favolaschia claudopus</name>
    <dbReference type="NCBI Taxonomy" id="2862362"/>
    <lineage>
        <taxon>Eukaryota</taxon>
        <taxon>Fungi</taxon>
        <taxon>Dikarya</taxon>
        <taxon>Basidiomycota</taxon>
        <taxon>Agaricomycotina</taxon>
        <taxon>Agaricomycetes</taxon>
        <taxon>Agaricomycetidae</taxon>
        <taxon>Agaricales</taxon>
        <taxon>Marasmiineae</taxon>
        <taxon>Mycenaceae</taxon>
        <taxon>Favolaschia</taxon>
    </lineage>
</organism>
<dbReference type="GO" id="GO:0010181">
    <property type="term" value="F:FMN binding"/>
    <property type="evidence" value="ECO:0007669"/>
    <property type="project" value="InterPro"/>
</dbReference>
<reference evidence="3 4" key="1">
    <citation type="journal article" date="2024" name="J Genomics">
        <title>Draft genome sequencing and assembly of Favolaschia claudopus CIRM-BRFM 2984 isolated from oak limbs.</title>
        <authorList>
            <person name="Navarro D."/>
            <person name="Drula E."/>
            <person name="Chaduli D."/>
            <person name="Cazenave R."/>
            <person name="Ahrendt S."/>
            <person name="Wang J."/>
            <person name="Lipzen A."/>
            <person name="Daum C."/>
            <person name="Barry K."/>
            <person name="Grigoriev I.V."/>
            <person name="Favel A."/>
            <person name="Rosso M.N."/>
            <person name="Martin F."/>
        </authorList>
    </citation>
    <scope>NUCLEOTIDE SEQUENCE [LARGE SCALE GENOMIC DNA]</scope>
    <source>
        <strain evidence="3 4">CIRM-BRFM 2984</strain>
    </source>
</reference>
<sequence length="309" mass="34345">MTRPRADASHVPHLPLVAEYFTQRAHRPGTRPMRRSSQAVLAALPTHRVFILKTRLPHRDRVPQVVDAVDAKRSFIFSQQAEDLSFPYVSASDVQLSGMDVPPRPLTVPEIKEYVALFAQSAKNAIEAPSFTPAKGYLIHQFLHDEVNSRTDDYGGSVKNRARSPLEIVDAAHRIEFKTWPCAIPSPPSPTSFANSLSAIPTWHTSTSSNRASSERSPAAMTPSVHTDLTTSCVRPGHRAGGYTRKMALEKSEEGDDLINIAFGLYFTSNPDLVTRIEKDIPFKPYDRPTFYLAGDSTRRGYTDRPFAA</sequence>
<proteinExistence type="predicted"/>
<gene>
    <name evidence="3" type="ORF">R3P38DRAFT_3187576</name>
</gene>
<dbReference type="InterPro" id="IPR013785">
    <property type="entry name" value="Aldolase_TIM"/>
</dbReference>
<evidence type="ECO:0000259" key="2">
    <source>
        <dbReference type="Pfam" id="PF00724"/>
    </source>
</evidence>
<protein>
    <submittedName>
        <fullName evidence="3">Inactive dehydrogenase EasA</fullName>
    </submittedName>
</protein>
<dbReference type="Proteomes" id="UP001362999">
    <property type="component" value="Unassembled WGS sequence"/>
</dbReference>
<dbReference type="Pfam" id="PF00724">
    <property type="entry name" value="Oxidored_FMN"/>
    <property type="match status" value="1"/>
</dbReference>
<dbReference type="EMBL" id="JAWWNJ010000024">
    <property type="protein sequence ID" value="KAK7031854.1"/>
    <property type="molecule type" value="Genomic_DNA"/>
</dbReference>
<keyword evidence="4" id="KW-1185">Reference proteome</keyword>
<dbReference type="AlphaFoldDB" id="A0AAW0BYI2"/>
<accession>A0AAW0BYI2</accession>
<dbReference type="SUPFAM" id="SSF51395">
    <property type="entry name" value="FMN-linked oxidoreductases"/>
    <property type="match status" value="1"/>
</dbReference>
<evidence type="ECO:0000313" key="3">
    <source>
        <dbReference type="EMBL" id="KAK7031854.1"/>
    </source>
</evidence>
<dbReference type="GO" id="GO:0003959">
    <property type="term" value="F:NADPH dehydrogenase activity"/>
    <property type="evidence" value="ECO:0007669"/>
    <property type="project" value="TreeGrafter"/>
</dbReference>
<dbReference type="Gene3D" id="3.20.20.70">
    <property type="entry name" value="Aldolase class I"/>
    <property type="match status" value="1"/>
</dbReference>
<name>A0AAW0BYI2_9AGAR</name>
<dbReference type="InterPro" id="IPR001155">
    <property type="entry name" value="OxRdtase_FMN_N"/>
</dbReference>
<evidence type="ECO:0000256" key="1">
    <source>
        <dbReference type="SAM" id="MobiDB-lite"/>
    </source>
</evidence>
<feature type="compositionally biased region" description="Polar residues" evidence="1">
    <location>
        <begin position="224"/>
        <end position="233"/>
    </location>
</feature>
<feature type="compositionally biased region" description="Low complexity" evidence="1">
    <location>
        <begin position="205"/>
        <end position="220"/>
    </location>
</feature>
<dbReference type="PANTHER" id="PTHR22893:SF91">
    <property type="entry name" value="NADPH DEHYDROGENASE 2-RELATED"/>
    <property type="match status" value="1"/>
</dbReference>